<feature type="region of interest" description="Disordered" evidence="1">
    <location>
        <begin position="60"/>
        <end position="116"/>
    </location>
</feature>
<proteinExistence type="predicted"/>
<dbReference type="AlphaFoldDB" id="A0A167GH75"/>
<keyword evidence="3" id="KW-1185">Reference proteome</keyword>
<dbReference type="Proteomes" id="UP000076738">
    <property type="component" value="Unassembled WGS sequence"/>
</dbReference>
<gene>
    <name evidence="2" type="ORF">CALVIDRAFT_391188</name>
</gene>
<feature type="region of interest" description="Disordered" evidence="1">
    <location>
        <begin position="16"/>
        <end position="38"/>
    </location>
</feature>
<organism evidence="2 3">
    <name type="scientific">Calocera viscosa (strain TUFC12733)</name>
    <dbReference type="NCBI Taxonomy" id="1330018"/>
    <lineage>
        <taxon>Eukaryota</taxon>
        <taxon>Fungi</taxon>
        <taxon>Dikarya</taxon>
        <taxon>Basidiomycota</taxon>
        <taxon>Agaricomycotina</taxon>
        <taxon>Dacrymycetes</taxon>
        <taxon>Dacrymycetales</taxon>
        <taxon>Dacrymycetaceae</taxon>
        <taxon>Calocera</taxon>
    </lineage>
</organism>
<feature type="compositionally biased region" description="Basic and acidic residues" evidence="1">
    <location>
        <begin position="65"/>
        <end position="74"/>
    </location>
</feature>
<dbReference type="EMBL" id="KV417339">
    <property type="protein sequence ID" value="KZO90553.1"/>
    <property type="molecule type" value="Genomic_DNA"/>
</dbReference>
<feature type="compositionally biased region" description="Polar residues" evidence="1">
    <location>
        <begin position="16"/>
        <end position="34"/>
    </location>
</feature>
<evidence type="ECO:0000313" key="2">
    <source>
        <dbReference type="EMBL" id="KZO90553.1"/>
    </source>
</evidence>
<evidence type="ECO:0000313" key="3">
    <source>
        <dbReference type="Proteomes" id="UP000076738"/>
    </source>
</evidence>
<accession>A0A167GH75</accession>
<name>A0A167GH75_CALVF</name>
<protein>
    <submittedName>
        <fullName evidence="2">Uncharacterized protein</fullName>
    </submittedName>
</protein>
<feature type="region of interest" description="Disordered" evidence="1">
    <location>
        <begin position="131"/>
        <end position="150"/>
    </location>
</feature>
<feature type="compositionally biased region" description="Low complexity" evidence="1">
    <location>
        <begin position="75"/>
        <end position="84"/>
    </location>
</feature>
<reference evidence="2 3" key="1">
    <citation type="journal article" date="2016" name="Mol. Biol. Evol.">
        <title>Comparative Genomics of Early-Diverging Mushroom-Forming Fungi Provides Insights into the Origins of Lignocellulose Decay Capabilities.</title>
        <authorList>
            <person name="Nagy L.G."/>
            <person name="Riley R."/>
            <person name="Tritt A."/>
            <person name="Adam C."/>
            <person name="Daum C."/>
            <person name="Floudas D."/>
            <person name="Sun H."/>
            <person name="Yadav J.S."/>
            <person name="Pangilinan J."/>
            <person name="Larsson K.H."/>
            <person name="Matsuura K."/>
            <person name="Barry K."/>
            <person name="Labutti K."/>
            <person name="Kuo R."/>
            <person name="Ohm R.A."/>
            <person name="Bhattacharya S.S."/>
            <person name="Shirouzu T."/>
            <person name="Yoshinaga Y."/>
            <person name="Martin F.M."/>
            <person name="Grigoriev I.V."/>
            <person name="Hibbett D.S."/>
        </authorList>
    </citation>
    <scope>NUCLEOTIDE SEQUENCE [LARGE SCALE GENOMIC DNA]</scope>
    <source>
        <strain evidence="2 3">TUFC12733</strain>
    </source>
</reference>
<sequence>MHMDLTSVYLSNGRSANTTENINTRTPPSQQSICDSPPSHCMDVLVLPGEEHRDALMRRIPHKPSPTDHAERRNVPNNRPSSSSLDPMGEITRYDTSEQNESESSQEDGRVTSRYARKKRIRAVSLFSAHSDLDGGAPKRRRQGAPTSTQVDINMGAIDLPLQPNSSPRSSRSTDPPEYCLVYPLLPLDPLAENLSSYKADMQNTLPEKNQELRVSQCFCRLIVMRC</sequence>
<evidence type="ECO:0000256" key="1">
    <source>
        <dbReference type="SAM" id="MobiDB-lite"/>
    </source>
</evidence>